<evidence type="ECO:0000256" key="12">
    <source>
        <dbReference type="ARBA" id="ARBA00023242"/>
    </source>
</evidence>
<evidence type="ECO:0000256" key="3">
    <source>
        <dbReference type="ARBA" id="ARBA00005760"/>
    </source>
</evidence>
<organism evidence="15 16">
    <name type="scientific">Lingula anatina</name>
    <name type="common">Brachiopod</name>
    <name type="synonym">Lingula unguis</name>
    <dbReference type="NCBI Taxonomy" id="7574"/>
    <lineage>
        <taxon>Eukaryota</taxon>
        <taxon>Metazoa</taxon>
        <taxon>Spiralia</taxon>
        <taxon>Lophotrochozoa</taxon>
        <taxon>Brachiopoda</taxon>
        <taxon>Linguliformea</taxon>
        <taxon>Lingulata</taxon>
        <taxon>Lingulida</taxon>
        <taxon>Linguloidea</taxon>
        <taxon>Lingulidae</taxon>
        <taxon>Lingula</taxon>
    </lineage>
</organism>
<dbReference type="GO" id="GO:0030674">
    <property type="term" value="F:protein-macromolecule adaptor activity"/>
    <property type="evidence" value="ECO:0007669"/>
    <property type="project" value="TreeGrafter"/>
</dbReference>
<dbReference type="Pfam" id="PF09531">
    <property type="entry name" value="Ndc1_Nup"/>
    <property type="match status" value="1"/>
</dbReference>
<evidence type="ECO:0000313" key="16">
    <source>
        <dbReference type="RefSeq" id="XP_013412056.1"/>
    </source>
</evidence>
<feature type="transmembrane region" description="Helical" evidence="14">
    <location>
        <begin position="20"/>
        <end position="50"/>
    </location>
</feature>
<feature type="region of interest" description="Disordered" evidence="13">
    <location>
        <begin position="370"/>
        <end position="390"/>
    </location>
</feature>
<dbReference type="GO" id="GO:0051028">
    <property type="term" value="P:mRNA transport"/>
    <property type="evidence" value="ECO:0007669"/>
    <property type="project" value="UniProtKB-KW"/>
</dbReference>
<dbReference type="FunCoup" id="A0A1S3JPJ5">
    <property type="interactions" value="2176"/>
</dbReference>
<dbReference type="GO" id="GO:0015031">
    <property type="term" value="P:protein transport"/>
    <property type="evidence" value="ECO:0007669"/>
    <property type="project" value="UniProtKB-KW"/>
</dbReference>
<dbReference type="PANTHER" id="PTHR13269:SF6">
    <property type="entry name" value="NUCLEOPORIN NDC1"/>
    <property type="match status" value="1"/>
</dbReference>
<evidence type="ECO:0000256" key="13">
    <source>
        <dbReference type="SAM" id="MobiDB-lite"/>
    </source>
</evidence>
<gene>
    <name evidence="16" type="primary">LOC106174867</name>
</gene>
<evidence type="ECO:0000256" key="10">
    <source>
        <dbReference type="ARBA" id="ARBA00023132"/>
    </source>
</evidence>
<comment type="subcellular location">
    <subcellularLocation>
        <location evidence="1">Nucleus membrane</location>
        <topology evidence="1">Multi-pass membrane protein</topology>
    </subcellularLocation>
    <subcellularLocation>
        <location evidence="2">Nucleus</location>
        <location evidence="2">Nuclear pore complex</location>
    </subcellularLocation>
</comment>
<dbReference type="GO" id="GO:0070762">
    <property type="term" value="C:nuclear pore transmembrane ring"/>
    <property type="evidence" value="ECO:0007669"/>
    <property type="project" value="TreeGrafter"/>
</dbReference>
<evidence type="ECO:0000256" key="14">
    <source>
        <dbReference type="SAM" id="Phobius"/>
    </source>
</evidence>
<feature type="transmembrane region" description="Helical" evidence="14">
    <location>
        <begin position="253"/>
        <end position="279"/>
    </location>
</feature>
<evidence type="ECO:0000256" key="4">
    <source>
        <dbReference type="ARBA" id="ARBA00022448"/>
    </source>
</evidence>
<protein>
    <submittedName>
        <fullName evidence="16">Nucleoporin NDC1-like</fullName>
    </submittedName>
</protein>
<keyword evidence="12" id="KW-0539">Nucleus</keyword>
<feature type="transmembrane region" description="Helical" evidence="14">
    <location>
        <begin position="106"/>
        <end position="132"/>
    </location>
</feature>
<proteinExistence type="inferred from homology"/>
<keyword evidence="5 14" id="KW-0812">Transmembrane</keyword>
<keyword evidence="9" id="KW-0811">Translocation</keyword>
<evidence type="ECO:0000256" key="8">
    <source>
        <dbReference type="ARBA" id="ARBA00022989"/>
    </source>
</evidence>
<reference evidence="16" key="1">
    <citation type="submission" date="2025-08" db="UniProtKB">
        <authorList>
            <consortium name="RefSeq"/>
        </authorList>
    </citation>
    <scope>IDENTIFICATION</scope>
    <source>
        <tissue evidence="16">Gonads</tissue>
    </source>
</reference>
<evidence type="ECO:0000256" key="2">
    <source>
        <dbReference type="ARBA" id="ARBA00004567"/>
    </source>
</evidence>
<feature type="transmembrane region" description="Helical" evidence="14">
    <location>
        <begin position="62"/>
        <end position="86"/>
    </location>
</feature>
<comment type="similarity">
    <text evidence="3">Belongs to the NDC1 family.</text>
</comment>
<keyword evidence="6" id="KW-0509">mRNA transport</keyword>
<evidence type="ECO:0000256" key="1">
    <source>
        <dbReference type="ARBA" id="ARBA00004232"/>
    </source>
</evidence>
<dbReference type="RefSeq" id="XP_013412056.1">
    <property type="nucleotide sequence ID" value="XM_013556602.1"/>
</dbReference>
<keyword evidence="4" id="KW-0813">Transport</keyword>
<evidence type="ECO:0000256" key="6">
    <source>
        <dbReference type="ARBA" id="ARBA00022816"/>
    </source>
</evidence>
<keyword evidence="7" id="KW-0653">Protein transport</keyword>
<keyword evidence="15" id="KW-1185">Reference proteome</keyword>
<sequence length="421" mass="47136">MKSIVYWYTSEVFKWRTGAAVAWLLILLPTLVSIYITAANFCILHPFLWISSTFGCILKLSTWGYIILLSVLTALTVICDSAYYTVQGNVIGNRAGYLWTLVQLSHVFHGAVHAVAGGVITWCCVQIVGGGYQGLSLQCEPARTSACLNEHHLFIVFHGVYAGYFYSVTFFLQNKNYLEFPVIQQAKFFQVKSGISPQLLESTVTTLKLMRFYYLGYFLIGAIPKEWIIYTLNLEKSPAAPLNSVFGLLDISLFWQTLVTGVFLHFVWSLGVVLFKAYNTEPLQLPIESSFGEESSRCLHHALSCKLSILQYLGYLDLYLLSKFSKERRKQIYSLSQPGGHPHNWTSLCTQCLTSIDALTSAVRQHNDNTVGNGALPLRQPSGERATNRDKGNFLGFNPAMTSIRNHTSHVSRGIACTCML</sequence>
<feature type="transmembrane region" description="Helical" evidence="14">
    <location>
        <begin position="153"/>
        <end position="172"/>
    </location>
</feature>
<keyword evidence="11 14" id="KW-0472">Membrane</keyword>
<dbReference type="Proteomes" id="UP000085678">
    <property type="component" value="Unplaced"/>
</dbReference>
<feature type="transmembrane region" description="Helical" evidence="14">
    <location>
        <begin position="212"/>
        <end position="232"/>
    </location>
</feature>
<keyword evidence="10" id="KW-0906">Nuclear pore complex</keyword>
<dbReference type="STRING" id="7574.A0A1S3JPJ5"/>
<dbReference type="GO" id="GO:0031965">
    <property type="term" value="C:nuclear membrane"/>
    <property type="evidence" value="ECO:0007669"/>
    <property type="project" value="UniProtKB-SubCell"/>
</dbReference>
<name>A0A1S3JPJ5_LINAN</name>
<dbReference type="InParanoid" id="A0A1S3JPJ5"/>
<evidence type="ECO:0000256" key="11">
    <source>
        <dbReference type="ARBA" id="ARBA00023136"/>
    </source>
</evidence>
<evidence type="ECO:0000313" key="15">
    <source>
        <dbReference type="Proteomes" id="UP000085678"/>
    </source>
</evidence>
<dbReference type="GeneID" id="106174867"/>
<evidence type="ECO:0000256" key="5">
    <source>
        <dbReference type="ARBA" id="ARBA00022692"/>
    </source>
</evidence>
<evidence type="ECO:0000256" key="9">
    <source>
        <dbReference type="ARBA" id="ARBA00023010"/>
    </source>
</evidence>
<dbReference type="AlphaFoldDB" id="A0A1S3JPJ5"/>
<dbReference type="GO" id="GO:0006999">
    <property type="term" value="P:nuclear pore organization"/>
    <property type="evidence" value="ECO:0007669"/>
    <property type="project" value="TreeGrafter"/>
</dbReference>
<evidence type="ECO:0000256" key="7">
    <source>
        <dbReference type="ARBA" id="ARBA00022927"/>
    </source>
</evidence>
<keyword evidence="8 14" id="KW-1133">Transmembrane helix</keyword>
<dbReference type="OrthoDB" id="67850at2759"/>
<dbReference type="KEGG" id="lak:106174867"/>
<accession>A0A1S3JPJ5</accession>
<dbReference type="InterPro" id="IPR019049">
    <property type="entry name" value="Nucleoporin_prot_Ndc1/Nup"/>
</dbReference>
<dbReference type="PANTHER" id="PTHR13269">
    <property type="entry name" value="NUCLEOPORIN NDC1"/>
    <property type="match status" value="1"/>
</dbReference>